<evidence type="ECO:0000256" key="1">
    <source>
        <dbReference type="SAM" id="Coils"/>
    </source>
</evidence>
<evidence type="ECO:0000259" key="4">
    <source>
        <dbReference type="Pfam" id="PF26581"/>
    </source>
</evidence>
<dbReference type="OMA" id="TMHVATR"/>
<dbReference type="EMBL" id="KD076843">
    <property type="protein sequence ID" value="EMS62835.1"/>
    <property type="molecule type" value="Genomic_DNA"/>
</dbReference>
<evidence type="ECO:0000313" key="5">
    <source>
        <dbReference type="EMBL" id="EMS62835.1"/>
    </source>
</evidence>
<accession>M8ADE7</accession>
<feature type="domain" description="WIT1/2 N-terminal helical bundle" evidence="4">
    <location>
        <begin position="73"/>
        <end position="205"/>
    </location>
</feature>
<evidence type="ECO:0000256" key="3">
    <source>
        <dbReference type="SAM" id="Phobius"/>
    </source>
</evidence>
<proteinExistence type="predicted"/>
<keyword evidence="3" id="KW-0812">Transmembrane</keyword>
<gene>
    <name evidence="5" type="ORF">TRIUR3_00815</name>
</gene>
<feature type="compositionally biased region" description="Acidic residues" evidence="2">
    <location>
        <begin position="672"/>
        <end position="681"/>
    </location>
</feature>
<feature type="transmembrane region" description="Helical" evidence="3">
    <location>
        <begin position="696"/>
        <end position="717"/>
    </location>
</feature>
<dbReference type="STRING" id="4572.M8ADE7"/>
<feature type="coiled-coil region" evidence="1">
    <location>
        <begin position="511"/>
        <end position="566"/>
    </location>
</feature>
<dbReference type="AlphaFoldDB" id="M8ADE7"/>
<dbReference type="InterPro" id="IPR039976">
    <property type="entry name" value="WIT1/WIT2"/>
</dbReference>
<keyword evidence="3" id="KW-1133">Transmembrane helix</keyword>
<sequence length="726" mass="80577">MTKFSSIFRNDYCSYSYWIARHPVLNLVIIFSSIPPRLFLGSTQGIMSAENTITDVLAQENSLSPGDRMNAVGTNMESLTRVELDLAFASEKLLNLEMLVMEIARRATDFEPLTLESGSVSSETAEDAFELDTLYGILDAEVQELDDMISSLQIDAKNVEDKVYDEESGGKVKAKLDAAMASLKQMQDLIADIRKESAKFEKPIEFSSDQAGIAEHGVCENGHVSSVTSMYTEDERRNVLQMLEQSIASELDLEKKLSDSRYAVEELKMKLRLQTQEASFLEELTETNSGRLFEAENASEVLLGTSRELINELNTIQVHLSASRSREDDLNSKLERSLMELSSLKLNQEKMQEESKMVETEEAVQNEARSNPELLSLHRQVEELEKHFTESNSQLLLEKVSSEVSQEKENVMLTELSTLESIIKNLKADVLRAENRAQNAEVRCMQLTKDNVELSGELSSLKSQGSDKACLLERELSESNAQLEHAKASVAAFAEQQGMLKSTVSDMEHMIEDLKGKVSKSETRALNAESKCALLADTNLELSEELSFLRARVEGLESSLQEANHVKVSTIKDIGLRTKVITELVTKLAMERERLHLQISMLTKKNRILTHRCKGTSVKDGTKLYKNATGKDAELQFTTSAEEIVSDSSSAQNVAEKASDLIDGKVEAEGSTGEEEEDSADEGALRTIKPSVALSWKYVATALLAVVAAVVVCHLLLENGWEGRTA</sequence>
<feature type="coiled-coil region" evidence="1">
    <location>
        <begin position="142"/>
        <end position="196"/>
    </location>
</feature>
<dbReference type="eggNOG" id="ENOG502QPXD">
    <property type="taxonomic scope" value="Eukaryota"/>
</dbReference>
<dbReference type="Pfam" id="PF26581">
    <property type="entry name" value="WIT1_2_N"/>
    <property type="match status" value="1"/>
</dbReference>
<keyword evidence="1" id="KW-0175">Coiled coil</keyword>
<name>M8ADE7_TRIUA</name>
<feature type="coiled-coil region" evidence="1">
    <location>
        <begin position="334"/>
        <end position="361"/>
    </location>
</feature>
<dbReference type="PANTHER" id="PTHR35705:SF1">
    <property type="entry name" value="WPP DOMAIN-INTERACTING TAIL-ANCHORED PROTEIN 1"/>
    <property type="match status" value="1"/>
</dbReference>
<dbReference type="PANTHER" id="PTHR35705">
    <property type="entry name" value="WPP DOMAIN-INTERACTING TAIL-ANCHORED PROTEIN 1"/>
    <property type="match status" value="1"/>
</dbReference>
<reference evidence="5" key="1">
    <citation type="journal article" date="2013" name="Nature">
        <title>Draft genome of the wheat A-genome progenitor Triticum urartu.</title>
        <authorList>
            <person name="Ling H.Q."/>
            <person name="Zhao S."/>
            <person name="Liu D."/>
            <person name="Wang J."/>
            <person name="Sun H."/>
            <person name="Zhang C."/>
            <person name="Fan H."/>
            <person name="Li D."/>
            <person name="Dong L."/>
            <person name="Tao Y."/>
            <person name="Gao C."/>
            <person name="Wu H."/>
            <person name="Li Y."/>
            <person name="Cui Y."/>
            <person name="Guo X."/>
            <person name="Zheng S."/>
            <person name="Wang B."/>
            <person name="Yu K."/>
            <person name="Liang Q."/>
            <person name="Yang W."/>
            <person name="Lou X."/>
            <person name="Chen J."/>
            <person name="Feng M."/>
            <person name="Jian J."/>
            <person name="Zhang X."/>
            <person name="Luo G."/>
            <person name="Jiang Y."/>
            <person name="Liu J."/>
            <person name="Wang Z."/>
            <person name="Sha Y."/>
            <person name="Zhang B."/>
            <person name="Wu H."/>
            <person name="Tang D."/>
            <person name="Shen Q."/>
            <person name="Xue P."/>
            <person name="Zou S."/>
            <person name="Wang X."/>
            <person name="Liu X."/>
            <person name="Wang F."/>
            <person name="Yang Y."/>
            <person name="An X."/>
            <person name="Dong Z."/>
            <person name="Zhang K."/>
            <person name="Zhang X."/>
            <person name="Luo M.C."/>
            <person name="Dvorak J."/>
            <person name="Tong Y."/>
            <person name="Wang J."/>
            <person name="Yang H."/>
            <person name="Li Z."/>
            <person name="Wang D."/>
            <person name="Zhang A."/>
            <person name="Wang J."/>
        </authorList>
    </citation>
    <scope>NUCLEOTIDE SEQUENCE</scope>
</reference>
<organism evidence="5">
    <name type="scientific">Triticum urartu</name>
    <name type="common">Red wild einkorn</name>
    <name type="synonym">Crithodium urartu</name>
    <dbReference type="NCBI Taxonomy" id="4572"/>
    <lineage>
        <taxon>Eukaryota</taxon>
        <taxon>Viridiplantae</taxon>
        <taxon>Streptophyta</taxon>
        <taxon>Embryophyta</taxon>
        <taxon>Tracheophyta</taxon>
        <taxon>Spermatophyta</taxon>
        <taxon>Magnoliopsida</taxon>
        <taxon>Liliopsida</taxon>
        <taxon>Poales</taxon>
        <taxon>Poaceae</taxon>
        <taxon>BOP clade</taxon>
        <taxon>Pooideae</taxon>
        <taxon>Triticodae</taxon>
        <taxon>Triticeae</taxon>
        <taxon>Triticinae</taxon>
        <taxon>Triticum</taxon>
    </lineage>
</organism>
<dbReference type="InterPro" id="IPR058610">
    <property type="entry name" value="WIT1_2_N"/>
</dbReference>
<evidence type="ECO:0000256" key="2">
    <source>
        <dbReference type="SAM" id="MobiDB-lite"/>
    </source>
</evidence>
<feature type="coiled-coil region" evidence="1">
    <location>
        <begin position="416"/>
        <end position="457"/>
    </location>
</feature>
<protein>
    <recommendedName>
        <fullName evidence="4">WIT1/2 N-terminal helical bundle domain-containing protein</fullName>
    </recommendedName>
</protein>
<feature type="region of interest" description="Disordered" evidence="2">
    <location>
        <begin position="664"/>
        <end position="683"/>
    </location>
</feature>
<keyword evidence="3" id="KW-0472">Membrane</keyword>